<keyword evidence="3" id="KW-1185">Reference proteome</keyword>
<dbReference type="CDD" id="cd00093">
    <property type="entry name" value="HTH_XRE"/>
    <property type="match status" value="1"/>
</dbReference>
<feature type="domain" description="HTH cro/C1-type" evidence="1">
    <location>
        <begin position="13"/>
        <end position="66"/>
    </location>
</feature>
<dbReference type="Proteomes" id="UP001335737">
    <property type="component" value="Unassembled WGS sequence"/>
</dbReference>
<dbReference type="Gene3D" id="1.10.260.40">
    <property type="entry name" value="lambda repressor-like DNA-binding domains"/>
    <property type="match status" value="1"/>
</dbReference>
<dbReference type="Pfam" id="PF01381">
    <property type="entry name" value="HTH_3"/>
    <property type="match status" value="1"/>
</dbReference>
<name>A0ABU6KJJ0_9BACI</name>
<accession>A0ABU6KJJ0</accession>
<dbReference type="EMBL" id="JARZFX010000012">
    <property type="protein sequence ID" value="MEC5425300.1"/>
    <property type="molecule type" value="Genomic_DNA"/>
</dbReference>
<sequence length="79" mass="9373">MDEQFRQLIGQFLREYRQEMSFTIERLAEEIGISTNHLGRIERGESDTTLTTYIKMAVILEIPSTFHDKIIQLYKNHQV</sequence>
<protein>
    <submittedName>
        <fullName evidence="2">Helix-turn-helix transcriptional regulator</fullName>
    </submittedName>
</protein>
<reference evidence="2 3" key="1">
    <citation type="journal article" date="2024" name="Int. J. Syst. Evol. Microbiol.">
        <title>Virgibacillus tibetensis sp. nov., isolated from salt lake on the Tibetan Plateau of China.</title>
        <authorList>
            <person name="Phurbu D."/>
            <person name="Liu Z.-X."/>
            <person name="Wang R."/>
            <person name="Zheng Y.-Y."/>
            <person name="Liu H.-C."/>
            <person name="Zhou Y.-G."/>
            <person name="Yu Y.-J."/>
            <person name="Li A.-H."/>
        </authorList>
    </citation>
    <scope>NUCLEOTIDE SEQUENCE [LARGE SCALE GENOMIC DNA]</scope>
    <source>
        <strain evidence="2 3">C22-A2</strain>
    </source>
</reference>
<organism evidence="2 3">
    <name type="scientific">Virgibacillus tibetensis</name>
    <dbReference type="NCBI Taxonomy" id="3042313"/>
    <lineage>
        <taxon>Bacteria</taxon>
        <taxon>Bacillati</taxon>
        <taxon>Bacillota</taxon>
        <taxon>Bacilli</taxon>
        <taxon>Bacillales</taxon>
        <taxon>Bacillaceae</taxon>
        <taxon>Virgibacillus</taxon>
    </lineage>
</organism>
<dbReference type="RefSeq" id="WP_327608849.1">
    <property type="nucleotide sequence ID" value="NZ_JARZFX010000012.1"/>
</dbReference>
<evidence type="ECO:0000313" key="3">
    <source>
        <dbReference type="Proteomes" id="UP001335737"/>
    </source>
</evidence>
<gene>
    <name evidence="2" type="ORF">QGM71_17600</name>
</gene>
<dbReference type="SUPFAM" id="SSF47413">
    <property type="entry name" value="lambda repressor-like DNA-binding domains"/>
    <property type="match status" value="1"/>
</dbReference>
<proteinExistence type="predicted"/>
<dbReference type="InterPro" id="IPR001387">
    <property type="entry name" value="Cro/C1-type_HTH"/>
</dbReference>
<evidence type="ECO:0000313" key="2">
    <source>
        <dbReference type="EMBL" id="MEC5425300.1"/>
    </source>
</evidence>
<dbReference type="SMART" id="SM00530">
    <property type="entry name" value="HTH_XRE"/>
    <property type="match status" value="1"/>
</dbReference>
<comment type="caution">
    <text evidence="2">The sequence shown here is derived from an EMBL/GenBank/DDBJ whole genome shotgun (WGS) entry which is preliminary data.</text>
</comment>
<evidence type="ECO:0000259" key="1">
    <source>
        <dbReference type="PROSITE" id="PS50943"/>
    </source>
</evidence>
<dbReference type="PROSITE" id="PS50943">
    <property type="entry name" value="HTH_CROC1"/>
    <property type="match status" value="1"/>
</dbReference>
<dbReference type="InterPro" id="IPR010982">
    <property type="entry name" value="Lambda_DNA-bd_dom_sf"/>
</dbReference>